<feature type="region of interest" description="Disordered" evidence="1">
    <location>
        <begin position="1"/>
        <end position="34"/>
    </location>
</feature>
<proteinExistence type="predicted"/>
<protein>
    <recommendedName>
        <fullName evidence="4">F-box domain-containing protein</fullName>
    </recommendedName>
</protein>
<evidence type="ECO:0000313" key="3">
    <source>
        <dbReference type="Proteomes" id="UP000827549"/>
    </source>
</evidence>
<name>A0AAF1BGD4_9TREE</name>
<accession>A0AAF1BGD4</accession>
<evidence type="ECO:0000313" key="2">
    <source>
        <dbReference type="EMBL" id="WOO79586.1"/>
    </source>
</evidence>
<gene>
    <name evidence="2" type="ORF">LOC62_02G003111</name>
</gene>
<dbReference type="RefSeq" id="XP_062625618.1">
    <property type="nucleotide sequence ID" value="XM_062769634.1"/>
</dbReference>
<reference evidence="2" key="1">
    <citation type="submission" date="2023-10" db="EMBL/GenBank/DDBJ databases">
        <authorList>
            <person name="Noh H."/>
        </authorList>
    </citation>
    <scope>NUCLEOTIDE SEQUENCE</scope>
    <source>
        <strain evidence="2">DUCC4014</strain>
    </source>
</reference>
<sequence length="181" mass="20089">MIQEARMATSPSSPAMTNVNPTATPAPGAHDPRPPLANIPSPPSIHPASYPHIWDLILVHVEDDISVSLALRDTCTTLRDIISSRLYVDVLVRDERKIELYVPSSKGHSGIEWEQWASAVGLDWNGGDLMRQLCVERLKYCRLLQNEISGTRGNLDDYERALLGQGLSNVETLRLEGDNIH</sequence>
<feature type="compositionally biased region" description="Polar residues" evidence="1">
    <location>
        <begin position="9"/>
        <end position="23"/>
    </location>
</feature>
<dbReference type="GeneID" id="87806357"/>
<evidence type="ECO:0000256" key="1">
    <source>
        <dbReference type="SAM" id="MobiDB-lite"/>
    </source>
</evidence>
<dbReference type="EMBL" id="CP086715">
    <property type="protein sequence ID" value="WOO79586.1"/>
    <property type="molecule type" value="Genomic_DNA"/>
</dbReference>
<dbReference type="Proteomes" id="UP000827549">
    <property type="component" value="Chromosome 2"/>
</dbReference>
<dbReference type="AlphaFoldDB" id="A0AAF1BGD4"/>
<organism evidence="2 3">
    <name type="scientific">Vanrija pseudolonga</name>
    <dbReference type="NCBI Taxonomy" id="143232"/>
    <lineage>
        <taxon>Eukaryota</taxon>
        <taxon>Fungi</taxon>
        <taxon>Dikarya</taxon>
        <taxon>Basidiomycota</taxon>
        <taxon>Agaricomycotina</taxon>
        <taxon>Tremellomycetes</taxon>
        <taxon>Trichosporonales</taxon>
        <taxon>Trichosporonaceae</taxon>
        <taxon>Vanrija</taxon>
    </lineage>
</organism>
<evidence type="ECO:0008006" key="4">
    <source>
        <dbReference type="Google" id="ProtNLM"/>
    </source>
</evidence>
<keyword evidence="3" id="KW-1185">Reference proteome</keyword>